<sequence>MLGAHNVYNALAQNAPKTVKSVMLAIGNGFSGVVRGVNSAIVATKNGIANLAFTVGVKVEDVSYIAGTAIIKLGYLFVPEPTKIYDVQVAVLSPTSAKITWKTNHPANGKVNYGLDETYPLDVQTEKRTNDHEFTLTYLSPDTEYHFEVMSQNRNYVYDANRKFTTPSQ</sequence>
<name>A0A0G1D578_9BACT</name>
<dbReference type="InterPro" id="IPR036116">
    <property type="entry name" value="FN3_sf"/>
</dbReference>
<evidence type="ECO:0000313" key="3">
    <source>
        <dbReference type="Proteomes" id="UP000033980"/>
    </source>
</evidence>
<dbReference type="Proteomes" id="UP000033980">
    <property type="component" value="Unassembled WGS sequence"/>
</dbReference>
<dbReference type="InterPro" id="IPR013783">
    <property type="entry name" value="Ig-like_fold"/>
</dbReference>
<dbReference type="PROSITE" id="PS50853">
    <property type="entry name" value="FN3"/>
    <property type="match status" value="1"/>
</dbReference>
<accession>A0A0G1D578</accession>
<dbReference type="InterPro" id="IPR003961">
    <property type="entry name" value="FN3_dom"/>
</dbReference>
<protein>
    <recommendedName>
        <fullName evidence="1">Fibronectin type-III domain-containing protein</fullName>
    </recommendedName>
</protein>
<dbReference type="AlphaFoldDB" id="A0A0G1D578"/>
<proteinExistence type="predicted"/>
<dbReference type="SMART" id="SM00060">
    <property type="entry name" value="FN3"/>
    <property type="match status" value="1"/>
</dbReference>
<dbReference type="EMBL" id="LCFK01000028">
    <property type="protein sequence ID" value="KKS93055.1"/>
    <property type="molecule type" value="Genomic_DNA"/>
</dbReference>
<gene>
    <name evidence="2" type="ORF">UV68_C0028G0007</name>
</gene>
<feature type="domain" description="Fibronectin type-III" evidence="1">
    <location>
        <begin position="83"/>
        <end position="169"/>
    </location>
</feature>
<evidence type="ECO:0000259" key="1">
    <source>
        <dbReference type="PROSITE" id="PS50853"/>
    </source>
</evidence>
<dbReference type="CDD" id="cd00063">
    <property type="entry name" value="FN3"/>
    <property type="match status" value="1"/>
</dbReference>
<dbReference type="GO" id="GO:0003993">
    <property type="term" value="F:acid phosphatase activity"/>
    <property type="evidence" value="ECO:0007669"/>
    <property type="project" value="InterPro"/>
</dbReference>
<dbReference type="SUPFAM" id="SSF49265">
    <property type="entry name" value="Fibronectin type III"/>
    <property type="match status" value="1"/>
</dbReference>
<reference evidence="2 3" key="1">
    <citation type="journal article" date="2015" name="Nature">
        <title>rRNA introns, odd ribosomes, and small enigmatic genomes across a large radiation of phyla.</title>
        <authorList>
            <person name="Brown C.T."/>
            <person name="Hug L.A."/>
            <person name="Thomas B.C."/>
            <person name="Sharon I."/>
            <person name="Castelle C.J."/>
            <person name="Singh A."/>
            <person name="Wilkins M.J."/>
            <person name="Williams K.H."/>
            <person name="Banfield J.F."/>
        </authorList>
    </citation>
    <scope>NUCLEOTIDE SEQUENCE [LARGE SCALE GENOMIC DNA]</scope>
</reference>
<dbReference type="InterPro" id="IPR015914">
    <property type="entry name" value="PAPs_N"/>
</dbReference>
<dbReference type="Pfam" id="PF16656">
    <property type="entry name" value="Pur_ac_phosph_N"/>
    <property type="match status" value="1"/>
</dbReference>
<comment type="caution">
    <text evidence="2">The sequence shown here is derived from an EMBL/GenBank/DDBJ whole genome shotgun (WGS) entry which is preliminary data.</text>
</comment>
<dbReference type="Gene3D" id="2.60.40.10">
    <property type="entry name" value="Immunoglobulins"/>
    <property type="match status" value="1"/>
</dbReference>
<evidence type="ECO:0000313" key="2">
    <source>
        <dbReference type="EMBL" id="KKS93055.1"/>
    </source>
</evidence>
<organism evidence="2 3">
    <name type="scientific">Candidatus Collierbacteria bacterium GW2011_GWC2_43_12</name>
    <dbReference type="NCBI Taxonomy" id="1618390"/>
    <lineage>
        <taxon>Bacteria</taxon>
        <taxon>Candidatus Collieribacteriota</taxon>
    </lineage>
</organism>
<dbReference type="GO" id="GO:0046872">
    <property type="term" value="F:metal ion binding"/>
    <property type="evidence" value="ECO:0007669"/>
    <property type="project" value="InterPro"/>
</dbReference>